<feature type="domain" description="Orc1-like AAA ATPase" evidence="3">
    <location>
        <begin position="2"/>
        <end position="188"/>
    </location>
</feature>
<evidence type="ECO:0000256" key="1">
    <source>
        <dbReference type="ARBA" id="ARBA00022741"/>
    </source>
</evidence>
<dbReference type="SUPFAM" id="SSF52540">
    <property type="entry name" value="P-loop containing nucleoside triphosphate hydrolases"/>
    <property type="match status" value="1"/>
</dbReference>
<accession>A0ABT5F485</accession>
<protein>
    <submittedName>
        <fullName evidence="4">AAA family ATPase</fullName>
    </submittedName>
</protein>
<gene>
    <name evidence="4" type="ORF">POL67_43705</name>
</gene>
<dbReference type="Pfam" id="PF13191">
    <property type="entry name" value="AAA_16"/>
    <property type="match status" value="1"/>
</dbReference>
<reference evidence="4 5" key="1">
    <citation type="submission" date="2022-11" db="EMBL/GenBank/DDBJ databases">
        <title>Minimal conservation of predation-associated metabolite biosynthetic gene clusters underscores biosynthetic potential of Myxococcota including descriptions for ten novel species: Archangium lansinium sp. nov., Myxococcus landrumus sp. nov., Nannocystis bai.</title>
        <authorList>
            <person name="Ahearne A."/>
            <person name="Stevens C."/>
            <person name="Dowd S."/>
        </authorList>
    </citation>
    <scope>NUCLEOTIDE SEQUENCE [LARGE SCALE GENOMIC DNA]</scope>
    <source>
        <strain evidence="4 5">RJM3</strain>
    </source>
</reference>
<dbReference type="PANTHER" id="PTHR16305:SF28">
    <property type="entry name" value="GUANYLATE CYCLASE DOMAIN-CONTAINING PROTEIN"/>
    <property type="match status" value="1"/>
</dbReference>
<evidence type="ECO:0000259" key="3">
    <source>
        <dbReference type="Pfam" id="PF13191"/>
    </source>
</evidence>
<comment type="caution">
    <text evidence="4">The sequence shown here is derived from an EMBL/GenBank/DDBJ whole genome shotgun (WGS) entry which is preliminary data.</text>
</comment>
<dbReference type="PANTHER" id="PTHR16305">
    <property type="entry name" value="TESTICULAR SOLUBLE ADENYLYL CYCLASE"/>
    <property type="match status" value="1"/>
</dbReference>
<keyword evidence="2" id="KW-0067">ATP-binding</keyword>
<evidence type="ECO:0000313" key="4">
    <source>
        <dbReference type="EMBL" id="MDC0748312.1"/>
    </source>
</evidence>
<dbReference type="Proteomes" id="UP001221411">
    <property type="component" value="Unassembled WGS sequence"/>
</dbReference>
<dbReference type="InterPro" id="IPR041664">
    <property type="entry name" value="AAA_16"/>
</dbReference>
<evidence type="ECO:0000313" key="5">
    <source>
        <dbReference type="Proteomes" id="UP001221411"/>
    </source>
</evidence>
<dbReference type="RefSeq" id="WP_271927194.1">
    <property type="nucleotide sequence ID" value="NZ_JAQNDO010000001.1"/>
</dbReference>
<keyword evidence="5" id="KW-1185">Reference proteome</keyword>
<organism evidence="4 5">
    <name type="scientific">Polyangium mundeleinium</name>
    <dbReference type="NCBI Taxonomy" id="2995306"/>
    <lineage>
        <taxon>Bacteria</taxon>
        <taxon>Pseudomonadati</taxon>
        <taxon>Myxococcota</taxon>
        <taxon>Polyangia</taxon>
        <taxon>Polyangiales</taxon>
        <taxon>Polyangiaceae</taxon>
        <taxon>Polyangium</taxon>
    </lineage>
</organism>
<dbReference type="InterPro" id="IPR027417">
    <property type="entry name" value="P-loop_NTPase"/>
</dbReference>
<dbReference type="Gene3D" id="3.40.50.300">
    <property type="entry name" value="P-loop containing nucleotide triphosphate hydrolases"/>
    <property type="match status" value="1"/>
</dbReference>
<evidence type="ECO:0000256" key="2">
    <source>
        <dbReference type="ARBA" id="ARBA00022840"/>
    </source>
</evidence>
<keyword evidence="1" id="KW-0547">Nucleotide-binding</keyword>
<name>A0ABT5F485_9BACT</name>
<dbReference type="EMBL" id="JAQNDO010000001">
    <property type="protein sequence ID" value="MDC0748312.1"/>
    <property type="molecule type" value="Genomic_DNA"/>
</dbReference>
<proteinExistence type="predicted"/>
<sequence>MGRDEELSLLAESLTAVEERRDTRIVTIVGPAGIGKTRLVEEFVASRKNEVRAFEGSARDGSVSFSPFARLIRSRFGLVRGMDPDEARATIRQKLEGVLESRRVSDAVTFLGQLLGLTEEESPLTRAVSDDPHEAELVRRAVVKAFLEADAQTGPLILVLEDLHEAHEDALSLLRYLLEYLTGPILVICTGRDDLVYRQEDWARVGERRHTLLELGPLGDADSARVSSAMLAVYTNGGEVPVPLVETACAFARGNRGSSRRWWRSTRPRA</sequence>